<keyword evidence="3" id="KW-0963">Cytoplasm</keyword>
<dbReference type="OMA" id="DMHIVIQ"/>
<dbReference type="Proteomes" id="UP000016666">
    <property type="component" value="Chromosome 9"/>
</dbReference>
<evidence type="ECO:0000256" key="6">
    <source>
        <dbReference type="SAM" id="Coils"/>
    </source>
</evidence>
<proteinExistence type="predicted"/>
<dbReference type="AlphaFoldDB" id="A0A493TZP1"/>
<keyword evidence="9" id="KW-1185">Reference proteome</keyword>
<evidence type="ECO:0000256" key="7">
    <source>
        <dbReference type="SAM" id="MobiDB-lite"/>
    </source>
</evidence>
<reference evidence="8" key="3">
    <citation type="submission" date="2025-09" db="UniProtKB">
        <authorList>
            <consortium name="Ensembl"/>
        </authorList>
    </citation>
    <scope>IDENTIFICATION</scope>
</reference>
<evidence type="ECO:0000256" key="1">
    <source>
        <dbReference type="ARBA" id="ARBA00004245"/>
    </source>
</evidence>
<accession>A0A493TZP1</accession>
<keyword evidence="4" id="KW-0206">Cytoskeleton</keyword>
<reference evidence="8 9" key="1">
    <citation type="submission" date="2017-10" db="EMBL/GenBank/DDBJ databases">
        <title>A new Pekin duck reference genome.</title>
        <authorList>
            <person name="Hou Z.-C."/>
            <person name="Zhou Z.-K."/>
            <person name="Zhu F."/>
            <person name="Hou S.-S."/>
        </authorList>
    </citation>
    <scope>NUCLEOTIDE SEQUENCE [LARGE SCALE GENOMIC DNA]</scope>
</reference>
<keyword evidence="5" id="KW-0966">Cell projection</keyword>
<evidence type="ECO:0000256" key="5">
    <source>
        <dbReference type="ARBA" id="ARBA00023273"/>
    </source>
</evidence>
<evidence type="ECO:0000313" key="9">
    <source>
        <dbReference type="Proteomes" id="UP000016666"/>
    </source>
</evidence>
<protein>
    <submittedName>
        <fullName evidence="8">Uncharacterized protein</fullName>
    </submittedName>
</protein>
<evidence type="ECO:0000256" key="2">
    <source>
        <dbReference type="ARBA" id="ARBA00004316"/>
    </source>
</evidence>
<dbReference type="Ensembl" id="ENSAPLT00000039540.1">
    <property type="protein sequence ID" value="ENSAPLP00000031342.1"/>
    <property type="gene ID" value="ENSAPLG00000019055.1"/>
</dbReference>
<name>A0A493TZP1_ANAPP</name>
<evidence type="ECO:0000313" key="8">
    <source>
        <dbReference type="Ensembl" id="ENSAPLP00000031342.1"/>
    </source>
</evidence>
<evidence type="ECO:0000256" key="4">
    <source>
        <dbReference type="ARBA" id="ARBA00023212"/>
    </source>
</evidence>
<dbReference type="GO" id="GO:0005737">
    <property type="term" value="C:cytoplasm"/>
    <property type="evidence" value="ECO:0007669"/>
    <property type="project" value="TreeGrafter"/>
</dbReference>
<evidence type="ECO:0000256" key="3">
    <source>
        <dbReference type="ARBA" id="ARBA00022490"/>
    </source>
</evidence>
<dbReference type="GeneTree" id="ENSGT00730000111263"/>
<dbReference type="PANTHER" id="PTHR14871:SF1">
    <property type="entry name" value="DYNEIN REGULATORY COMPLEX PROTEIN 9"/>
    <property type="match status" value="1"/>
</dbReference>
<organism evidence="8 9">
    <name type="scientific">Anas platyrhynchos platyrhynchos</name>
    <name type="common">Northern mallard</name>
    <dbReference type="NCBI Taxonomy" id="8840"/>
    <lineage>
        <taxon>Eukaryota</taxon>
        <taxon>Metazoa</taxon>
        <taxon>Chordata</taxon>
        <taxon>Craniata</taxon>
        <taxon>Vertebrata</taxon>
        <taxon>Euteleostomi</taxon>
        <taxon>Archelosauria</taxon>
        <taxon>Archosauria</taxon>
        <taxon>Dinosauria</taxon>
        <taxon>Saurischia</taxon>
        <taxon>Theropoda</taxon>
        <taxon>Coelurosauria</taxon>
        <taxon>Aves</taxon>
        <taxon>Neognathae</taxon>
        <taxon>Galloanserae</taxon>
        <taxon>Anseriformes</taxon>
        <taxon>Anatidae</taxon>
        <taxon>Anatinae</taxon>
        <taxon>Anas</taxon>
    </lineage>
</organism>
<comment type="subcellular location">
    <subcellularLocation>
        <location evidence="2">Cell projection</location>
    </subcellularLocation>
    <subcellularLocation>
        <location evidence="1">Cytoplasm</location>
        <location evidence="1">Cytoskeleton</location>
    </subcellularLocation>
</comment>
<dbReference type="GO" id="GO:0007288">
    <property type="term" value="P:sperm axoneme assembly"/>
    <property type="evidence" value="ECO:0007669"/>
    <property type="project" value="TreeGrafter"/>
</dbReference>
<feature type="region of interest" description="Disordered" evidence="7">
    <location>
        <begin position="94"/>
        <end position="113"/>
    </location>
</feature>
<sequence length="246" mass="27779">MLPLKPLQFGNSHWHLVFVPLSKNTETKDMEKFTRLEALLFTAVLENCVDQLSILGCIMPVPYEGKTDISCVCSQEMKEIGDNKKELDIDHQELTSARQGGGETVTSKPLKSTEHKQQLGNSCFKVLSLSQKEKYRVPTLPLINYCCIHFLPGRQYASDVITATMKEMQESGTFNSLIEANGRENAKKNKFHDTLIREEEGKKEIKSLQKQLQDVKKETETELQVRLLNSGHHTKGKSTSRDPGNA</sequence>
<dbReference type="STRING" id="8840.ENSAPLP00000031342"/>
<feature type="region of interest" description="Disordered" evidence="7">
    <location>
        <begin position="226"/>
        <end position="246"/>
    </location>
</feature>
<reference evidence="8" key="2">
    <citation type="submission" date="2025-08" db="UniProtKB">
        <authorList>
            <consortium name="Ensembl"/>
        </authorList>
    </citation>
    <scope>IDENTIFICATION</scope>
</reference>
<dbReference type="InterPro" id="IPR042618">
    <property type="entry name" value="IQCG"/>
</dbReference>
<feature type="compositionally biased region" description="Polar residues" evidence="7">
    <location>
        <begin position="94"/>
        <end position="110"/>
    </location>
</feature>
<feature type="coiled-coil region" evidence="6">
    <location>
        <begin position="198"/>
        <end position="225"/>
    </location>
</feature>
<keyword evidence="6" id="KW-0175">Coiled coil</keyword>
<dbReference type="GO" id="GO:0005856">
    <property type="term" value="C:cytoskeleton"/>
    <property type="evidence" value="ECO:0007669"/>
    <property type="project" value="UniProtKB-SubCell"/>
</dbReference>
<dbReference type="PANTHER" id="PTHR14871">
    <property type="entry name" value="DYNEIN REGULATORY COMPLEX PROTEIN 9"/>
    <property type="match status" value="1"/>
</dbReference>
<dbReference type="GO" id="GO:0036126">
    <property type="term" value="C:sperm flagellum"/>
    <property type="evidence" value="ECO:0007669"/>
    <property type="project" value="TreeGrafter"/>
</dbReference>